<feature type="non-terminal residue" evidence="1">
    <location>
        <position position="138"/>
    </location>
</feature>
<organism evidence="1 2">
    <name type="scientific">Calocera cornea HHB12733</name>
    <dbReference type="NCBI Taxonomy" id="1353952"/>
    <lineage>
        <taxon>Eukaryota</taxon>
        <taxon>Fungi</taxon>
        <taxon>Dikarya</taxon>
        <taxon>Basidiomycota</taxon>
        <taxon>Agaricomycotina</taxon>
        <taxon>Dacrymycetes</taxon>
        <taxon>Dacrymycetales</taxon>
        <taxon>Dacrymycetaceae</taxon>
        <taxon>Calocera</taxon>
    </lineage>
</organism>
<dbReference type="Proteomes" id="UP000076842">
    <property type="component" value="Unassembled WGS sequence"/>
</dbReference>
<dbReference type="OrthoDB" id="6613063at2759"/>
<name>A0A165CFE8_9BASI</name>
<dbReference type="AlphaFoldDB" id="A0A165CFE8"/>
<sequence>MIWITQLASIVLWKRWEKNAYHIHLNKLASTISQCLSFTYEPNFSSKVREDLAGWVEQYERLYTRGRPERAELCPVTVHSLLHVVDFIEWVGPVWTTWAFPKERFCGLVQRMITARRNPYLGIDRFLLERAQWYHLTL</sequence>
<dbReference type="EMBL" id="KV424150">
    <property type="protein sequence ID" value="KZT50704.1"/>
    <property type="molecule type" value="Genomic_DNA"/>
</dbReference>
<dbReference type="InParanoid" id="A0A165CFE8"/>
<reference evidence="1 2" key="1">
    <citation type="journal article" date="2016" name="Mol. Biol. Evol.">
        <title>Comparative Genomics of Early-Diverging Mushroom-Forming Fungi Provides Insights into the Origins of Lignocellulose Decay Capabilities.</title>
        <authorList>
            <person name="Nagy L.G."/>
            <person name="Riley R."/>
            <person name="Tritt A."/>
            <person name="Adam C."/>
            <person name="Daum C."/>
            <person name="Floudas D."/>
            <person name="Sun H."/>
            <person name="Yadav J.S."/>
            <person name="Pangilinan J."/>
            <person name="Larsson K.H."/>
            <person name="Matsuura K."/>
            <person name="Barry K."/>
            <person name="Labutti K."/>
            <person name="Kuo R."/>
            <person name="Ohm R.A."/>
            <person name="Bhattacharya S.S."/>
            <person name="Shirouzu T."/>
            <person name="Yoshinaga Y."/>
            <person name="Martin F.M."/>
            <person name="Grigoriev I.V."/>
            <person name="Hibbett D.S."/>
        </authorList>
    </citation>
    <scope>NUCLEOTIDE SEQUENCE [LARGE SCALE GENOMIC DNA]</scope>
    <source>
        <strain evidence="1 2">HHB12733</strain>
    </source>
</reference>
<keyword evidence="2" id="KW-1185">Reference proteome</keyword>
<protein>
    <submittedName>
        <fullName evidence="1">Uncharacterized protein</fullName>
    </submittedName>
</protein>
<accession>A0A165CFE8</accession>
<evidence type="ECO:0000313" key="1">
    <source>
        <dbReference type="EMBL" id="KZT50704.1"/>
    </source>
</evidence>
<dbReference type="STRING" id="1353952.A0A165CFE8"/>
<evidence type="ECO:0000313" key="2">
    <source>
        <dbReference type="Proteomes" id="UP000076842"/>
    </source>
</evidence>
<proteinExistence type="predicted"/>
<gene>
    <name evidence="1" type="ORF">CALCODRAFT_535673</name>
</gene>